<protein>
    <recommendedName>
        <fullName evidence="1">SAC3/GANP/THP3 conserved domain-containing protein</fullName>
    </recommendedName>
</protein>
<dbReference type="AlphaFoldDB" id="A0A653BPR5"/>
<dbReference type="EMBL" id="CAACVG010003535">
    <property type="protein sequence ID" value="VEN37591.1"/>
    <property type="molecule type" value="Genomic_DNA"/>
</dbReference>
<dbReference type="InterPro" id="IPR005062">
    <property type="entry name" value="SAC3/GANP/THP3_conserved"/>
</dbReference>
<reference evidence="2 3" key="1">
    <citation type="submission" date="2019-01" db="EMBL/GenBank/DDBJ databases">
        <authorList>
            <person name="Sayadi A."/>
        </authorList>
    </citation>
    <scope>NUCLEOTIDE SEQUENCE [LARGE SCALE GENOMIC DNA]</scope>
</reference>
<accession>A0A653BPR5</accession>
<dbReference type="GO" id="GO:0005634">
    <property type="term" value="C:nucleus"/>
    <property type="evidence" value="ECO:0007669"/>
    <property type="project" value="TreeGrafter"/>
</dbReference>
<proteinExistence type="predicted"/>
<dbReference type="Pfam" id="PF03399">
    <property type="entry name" value="SAC3_GANP"/>
    <property type="match status" value="1"/>
</dbReference>
<dbReference type="Proteomes" id="UP000410492">
    <property type="component" value="Unassembled WGS sequence"/>
</dbReference>
<name>A0A653BPR5_CALMS</name>
<organism evidence="2 3">
    <name type="scientific">Callosobruchus maculatus</name>
    <name type="common">Southern cowpea weevil</name>
    <name type="synonym">Pulse bruchid</name>
    <dbReference type="NCBI Taxonomy" id="64391"/>
    <lineage>
        <taxon>Eukaryota</taxon>
        <taxon>Metazoa</taxon>
        <taxon>Ecdysozoa</taxon>
        <taxon>Arthropoda</taxon>
        <taxon>Hexapoda</taxon>
        <taxon>Insecta</taxon>
        <taxon>Pterygota</taxon>
        <taxon>Neoptera</taxon>
        <taxon>Endopterygota</taxon>
        <taxon>Coleoptera</taxon>
        <taxon>Polyphaga</taxon>
        <taxon>Cucujiformia</taxon>
        <taxon>Chrysomeloidea</taxon>
        <taxon>Chrysomelidae</taxon>
        <taxon>Bruchinae</taxon>
        <taxon>Bruchini</taxon>
        <taxon>Callosobruchus</taxon>
    </lineage>
</organism>
<evidence type="ECO:0000259" key="1">
    <source>
        <dbReference type="Pfam" id="PF03399"/>
    </source>
</evidence>
<dbReference type="Gene3D" id="1.25.40.990">
    <property type="match status" value="1"/>
</dbReference>
<dbReference type="PANTHER" id="PTHR12436">
    <property type="entry name" value="80 KDA MCM3-ASSOCIATED PROTEIN"/>
    <property type="match status" value="1"/>
</dbReference>
<evidence type="ECO:0000313" key="2">
    <source>
        <dbReference type="EMBL" id="VEN37591.1"/>
    </source>
</evidence>
<evidence type="ECO:0000313" key="3">
    <source>
        <dbReference type="Proteomes" id="UP000410492"/>
    </source>
</evidence>
<keyword evidence="3" id="KW-1185">Reference proteome</keyword>
<gene>
    <name evidence="2" type="ORF">CALMAC_LOCUS2791</name>
</gene>
<dbReference type="PANTHER" id="PTHR12436:SF4">
    <property type="entry name" value="LEUKOCYTE RECEPTOR CLUSTER MEMBER 8"/>
    <property type="match status" value="1"/>
</dbReference>
<dbReference type="OrthoDB" id="199574at2759"/>
<dbReference type="InterPro" id="IPR045107">
    <property type="entry name" value="SAC3/GANP/THP3"/>
</dbReference>
<feature type="domain" description="SAC3/GANP/THP3 conserved" evidence="1">
    <location>
        <begin position="9"/>
        <end position="100"/>
    </location>
</feature>
<sequence length="148" mass="17429">MLYNEIGGANRNEFVGYRILYYIFTKNTLDIMTMMKSFSAEEKCHPCISFSLKVRSAWALGNFHKFFSLYREAPLMAGFLMDWFIDRERKAYLKCIIKRYVFDKLSTVGSKNGYIFAFRVSCTAQFQQKKSYKLGSDFQLVQRYSISI</sequence>